<dbReference type="EMBL" id="CM020620">
    <property type="protein sequence ID" value="KAK1868935.1"/>
    <property type="molecule type" value="Genomic_DNA"/>
</dbReference>
<evidence type="ECO:0000313" key="2">
    <source>
        <dbReference type="Proteomes" id="UP000798662"/>
    </source>
</evidence>
<keyword evidence="2" id="KW-1185">Reference proteome</keyword>
<dbReference type="Proteomes" id="UP000798662">
    <property type="component" value="Chromosome 3"/>
</dbReference>
<evidence type="ECO:0000313" key="1">
    <source>
        <dbReference type="EMBL" id="KAK1868935.1"/>
    </source>
</evidence>
<accession>A0ACC3CFF0</accession>
<sequence length="219" mass="23912">MELGYWNFRGIATPIRLALEYAGVEYVERRFPDKAAWLAHRDGSLAATGAMPFPSLPYLLVDDKTGVSQSRVIVRFLADRYGFAGEGEAERTAAAMVQEEAADLFNGFRKWAFGPTGPAGDALKAEVVGGVVATHAGRLEAFLADKQWVAGGETPTYADLILYDSVEQLWAMDDDLKGRYPKLTALHARVGALPRVAAYVARTDGDNPYITRPFTPGRL</sequence>
<reference evidence="1" key="1">
    <citation type="submission" date="2019-11" db="EMBL/GenBank/DDBJ databases">
        <title>Nori genome reveals adaptations in red seaweeds to the harsh intertidal environment.</title>
        <authorList>
            <person name="Wang D."/>
            <person name="Mao Y."/>
        </authorList>
    </citation>
    <scope>NUCLEOTIDE SEQUENCE</scope>
    <source>
        <tissue evidence="1">Gametophyte</tissue>
    </source>
</reference>
<gene>
    <name evidence="1" type="ORF">I4F81_011417</name>
</gene>
<comment type="caution">
    <text evidence="1">The sequence shown here is derived from an EMBL/GenBank/DDBJ whole genome shotgun (WGS) entry which is preliminary data.</text>
</comment>
<organism evidence="1 2">
    <name type="scientific">Pyropia yezoensis</name>
    <name type="common">Susabi-nori</name>
    <name type="synonym">Porphyra yezoensis</name>
    <dbReference type="NCBI Taxonomy" id="2788"/>
    <lineage>
        <taxon>Eukaryota</taxon>
        <taxon>Rhodophyta</taxon>
        <taxon>Bangiophyceae</taxon>
        <taxon>Bangiales</taxon>
        <taxon>Bangiaceae</taxon>
        <taxon>Pyropia</taxon>
    </lineage>
</organism>
<proteinExistence type="predicted"/>
<name>A0ACC3CFF0_PYRYE</name>
<protein>
    <submittedName>
        <fullName evidence="1">Uncharacterized protein</fullName>
    </submittedName>
</protein>